<dbReference type="InterPro" id="IPR012422">
    <property type="entry name" value="Cyt_c_oxidase_su4_bac-aa3"/>
</dbReference>
<evidence type="ECO:0000256" key="1">
    <source>
        <dbReference type="SAM" id="Phobius"/>
    </source>
</evidence>
<accession>A0ABX6T446</accession>
<reference evidence="3 4" key="1">
    <citation type="submission" date="2020-08" db="EMBL/GenBank/DDBJ databases">
        <title>Genome sequence of Sphingomonas daechungensis KACC 18115T.</title>
        <authorList>
            <person name="Hyun D.-W."/>
            <person name="Bae J.-W."/>
        </authorList>
    </citation>
    <scope>NUCLEOTIDE SEQUENCE [LARGE SCALE GENOMIC DNA]</scope>
    <source>
        <strain evidence="3 4">KACC 18115</strain>
    </source>
</reference>
<dbReference type="Gene3D" id="1.20.5.160">
    <property type="entry name" value="Bacterial aa3 type cytochrome c oxidase subunit IV"/>
    <property type="match status" value="1"/>
</dbReference>
<keyword evidence="1" id="KW-0812">Transmembrane</keyword>
<dbReference type="Pfam" id="PF07835">
    <property type="entry name" value="COX4_pro_2"/>
    <property type="match status" value="1"/>
</dbReference>
<evidence type="ECO:0000313" key="4">
    <source>
        <dbReference type="Proteomes" id="UP000516134"/>
    </source>
</evidence>
<name>A0ABX6T446_9SPHN</name>
<protein>
    <submittedName>
        <fullName evidence="3">Aa3-type cytochrome c oxidase subunit IV</fullName>
    </submittedName>
</protein>
<proteinExistence type="predicted"/>
<keyword evidence="1" id="KW-0472">Membrane</keyword>
<feature type="domain" description="Cytochrome c oxidase subunit IV bacterial aa3 type" evidence="2">
    <location>
        <begin position="2"/>
        <end position="30"/>
    </location>
</feature>
<gene>
    <name evidence="3" type="ORF">H9L15_00445</name>
</gene>
<dbReference type="SUPFAM" id="SSF81469">
    <property type="entry name" value="Bacterial aa3 type cytochrome c oxidase subunit IV"/>
    <property type="match status" value="1"/>
</dbReference>
<dbReference type="EMBL" id="CP060780">
    <property type="protein sequence ID" value="QNP44304.1"/>
    <property type="molecule type" value="Genomic_DNA"/>
</dbReference>
<dbReference type="Proteomes" id="UP000516134">
    <property type="component" value="Chromosome"/>
</dbReference>
<feature type="transmembrane region" description="Helical" evidence="1">
    <location>
        <begin position="14"/>
        <end position="33"/>
    </location>
</feature>
<organism evidence="3 4">
    <name type="scientific">Sphingomonas daechungensis</name>
    <dbReference type="NCBI Taxonomy" id="1176646"/>
    <lineage>
        <taxon>Bacteria</taxon>
        <taxon>Pseudomonadati</taxon>
        <taxon>Pseudomonadota</taxon>
        <taxon>Alphaproteobacteria</taxon>
        <taxon>Sphingomonadales</taxon>
        <taxon>Sphingomonadaceae</taxon>
        <taxon>Sphingomonas</taxon>
    </lineage>
</organism>
<keyword evidence="1" id="KW-1133">Transmembrane helix</keyword>
<dbReference type="InterPro" id="IPR036596">
    <property type="entry name" value="Cyt-C_aa3_sf"/>
</dbReference>
<evidence type="ECO:0000259" key="2">
    <source>
        <dbReference type="Pfam" id="PF07835"/>
    </source>
</evidence>
<keyword evidence="4" id="KW-1185">Reference proteome</keyword>
<sequence length="34" mass="4002">MAHHVRDYEGFIRLFKWGAIICLIIAFLVIQIIT</sequence>
<evidence type="ECO:0000313" key="3">
    <source>
        <dbReference type="EMBL" id="QNP44304.1"/>
    </source>
</evidence>